<feature type="region of interest" description="Disordered" evidence="1">
    <location>
        <begin position="24"/>
        <end position="48"/>
    </location>
</feature>
<evidence type="ECO:0000256" key="1">
    <source>
        <dbReference type="SAM" id="MobiDB-lite"/>
    </source>
</evidence>
<protein>
    <submittedName>
        <fullName evidence="2">Uncharacterized protein</fullName>
    </submittedName>
</protein>
<reference evidence="2 3" key="1">
    <citation type="journal article" date="2012" name="J. Bacteriol.">
        <title>Genome Sequence of "Candidatus Mycoplasma haemolamae" Strain Purdue, a Red Blood Cell Pathogen of Alpacas (Vicugna pacos) and Llamas (Lama glama).</title>
        <authorList>
            <person name="Guimaraes A.M."/>
            <person name="Toth B."/>
            <person name="Santos A.P."/>
            <person name="do Nascimento N.C."/>
            <person name="Kritchevsky J.E."/>
            <person name="Messick J.B."/>
        </authorList>
    </citation>
    <scope>NUCLEOTIDE SEQUENCE [LARGE SCALE GENOMIC DNA]</scope>
    <source>
        <strain evidence="2 3">Purdue</strain>
    </source>
</reference>
<dbReference type="STRING" id="1212765.MHLP_03405"/>
<proteinExistence type="predicted"/>
<dbReference type="AlphaFoldDB" id="I7CG80"/>
<organism evidence="2 3">
    <name type="scientific">Mycoplasma haematolamae (strain Purdue)</name>
    <dbReference type="NCBI Taxonomy" id="1212765"/>
    <lineage>
        <taxon>Bacteria</taxon>
        <taxon>Bacillati</taxon>
        <taxon>Mycoplasmatota</taxon>
        <taxon>Mollicutes</taxon>
        <taxon>Mycoplasmataceae</taxon>
        <taxon>Mycoplasma</taxon>
    </lineage>
</organism>
<accession>I7CG80</accession>
<dbReference type="Proteomes" id="UP000006502">
    <property type="component" value="Chromosome"/>
</dbReference>
<evidence type="ECO:0000313" key="2">
    <source>
        <dbReference type="EMBL" id="AFO52261.1"/>
    </source>
</evidence>
<reference evidence="3" key="2">
    <citation type="submission" date="2012-07" db="EMBL/GenBank/DDBJ databases">
        <title>Complete genome sequence of 'Candidatus Mycoplasma haemolamae'.</title>
        <authorList>
            <person name="Guimaraes A.M.S."/>
            <person name="Toth B."/>
            <person name="Santos A.P."/>
            <person name="Nascimento N.C."/>
            <person name="Sojka J.E."/>
            <person name="Messick J.B."/>
        </authorList>
    </citation>
    <scope>NUCLEOTIDE SEQUENCE [LARGE SCALE GENOMIC DNA]</scope>
    <source>
        <strain evidence="3">Purdue</strain>
    </source>
</reference>
<dbReference type="KEGG" id="mhl:MHLP_03405"/>
<evidence type="ECO:0000313" key="3">
    <source>
        <dbReference type="Proteomes" id="UP000006502"/>
    </source>
</evidence>
<dbReference type="HOGENOM" id="CLU_067308_0_0_14"/>
<sequence>MLAFKEDLFTSLTNWELRDLFGSNSPSKEASSLDLDSPDRKGIDSPSTESIYSPTLNLHSDGSLLLGNLGGTGRFTSSLYQFREEQAREIDVLAQLQFHNSGAQTIIKELTTEDRRYFFDALKKIESYAKGSNNERELTQQERRAVEKYFDVVSRLKEKGVDLTNQLFIRKGKDTASRFSDSSKFKKRSDVKEWLKKIKWDNPSLQVLGSSDKFVDSSEKWSGTYDHWADWWKTTHIGNSSNWGFNEGWAKNPWREFFVSEDEWKAFWKERFELKSKYYQEWKNQRQWWEWDAGKFCTVNGVEFFEGCYPTTQKKLVPVIDRANANISLQTGMRILLWMGYPLEGDRPKSAAEGKPVVKVS</sequence>
<keyword evidence="3" id="KW-1185">Reference proteome</keyword>
<dbReference type="EMBL" id="CP003731">
    <property type="protein sequence ID" value="AFO52261.1"/>
    <property type="molecule type" value="Genomic_DNA"/>
</dbReference>
<gene>
    <name evidence="2" type="ordered locus">MHLP_03405</name>
</gene>
<name>I7CG80_MYCHA</name>
<dbReference type="PATRIC" id="fig|1212765.3.peg.768"/>